<reference evidence="2" key="1">
    <citation type="submission" date="2021-01" db="EMBL/GenBank/DDBJ databases">
        <title>Phytophthora aleatoria, a newly-described species from Pinus radiata is distinct from Phytophthora cactorum isolates based on comparative genomics.</title>
        <authorList>
            <person name="Mcdougal R."/>
            <person name="Panda P."/>
            <person name="Williams N."/>
            <person name="Studholme D.J."/>
        </authorList>
    </citation>
    <scope>NUCLEOTIDE SEQUENCE</scope>
    <source>
        <strain evidence="2">NZFS 3830</strain>
    </source>
</reference>
<proteinExistence type="predicted"/>
<comment type="caution">
    <text evidence="2">The sequence shown here is derived from an EMBL/GenBank/DDBJ whole genome shotgun (WGS) entry which is preliminary data.</text>
</comment>
<evidence type="ECO:0000313" key="2">
    <source>
        <dbReference type="EMBL" id="KAG6973917.1"/>
    </source>
</evidence>
<feature type="compositionally biased region" description="Basic and acidic residues" evidence="1">
    <location>
        <begin position="83"/>
        <end position="92"/>
    </location>
</feature>
<feature type="compositionally biased region" description="Low complexity" evidence="1">
    <location>
        <begin position="20"/>
        <end position="35"/>
    </location>
</feature>
<feature type="region of interest" description="Disordered" evidence="1">
    <location>
        <begin position="426"/>
        <end position="445"/>
    </location>
</feature>
<name>A0A8T1V272_9STRA</name>
<dbReference type="AlphaFoldDB" id="A0A8T1V272"/>
<accession>A0A8T1V272</accession>
<evidence type="ECO:0000313" key="3">
    <source>
        <dbReference type="Proteomes" id="UP000688947"/>
    </source>
</evidence>
<dbReference type="VEuPathDB" id="FungiDB:PC110_g20668"/>
<feature type="region of interest" description="Disordered" evidence="1">
    <location>
        <begin position="1"/>
        <end position="102"/>
    </location>
</feature>
<evidence type="ECO:0000256" key="1">
    <source>
        <dbReference type="SAM" id="MobiDB-lite"/>
    </source>
</evidence>
<sequence>MTTQEISEPTSAPNSPSSKAGTAPSDSAAPASRAGVVDVAGGDEPWTATSDRKGKKKATKRASVSIAASTGRKKPEEDEGDASDLKLEDKVDPPQPKSPRQDFDLTSFMQSFVPGRATVPASAPTAEPHVEEEARVVPTAAPSDPAADVMAELRALREEVVCLRLIHRQDGNRWDGVAPGIVTAPNSKGELPPPDVRFPMSASFPEDSTKTKGDYNPPQATLDDSSRGLMVMHFKESSEMACLEDGSTNASFSSDFSPSTGLPTVGVECPSYDDILDAIHGLSTLGQDVWYDYMRKLTRLLRVFVSKNKSADPETTPVCVRLTLLYVNKLTGAALAHMQDDDSQWWSGFCESLRAIDYQSPAWTMALVSVLTQEKDIQREARGYGKREQERNPAIPGAIRRLLPINHRGQEPCLLNVAWLSCSGGSRDRCGNSKRTQNWPDPRVQ</sequence>
<feature type="compositionally biased region" description="Polar residues" evidence="1">
    <location>
        <begin position="1"/>
        <end position="19"/>
    </location>
</feature>
<dbReference type="Proteomes" id="UP000688947">
    <property type="component" value="Unassembled WGS sequence"/>
</dbReference>
<dbReference type="EMBL" id="JAENGZ010000013">
    <property type="protein sequence ID" value="KAG6973917.1"/>
    <property type="molecule type" value="Genomic_DNA"/>
</dbReference>
<dbReference type="OrthoDB" id="121048at2759"/>
<organism evidence="2 3">
    <name type="scientific">Phytophthora cactorum</name>
    <dbReference type="NCBI Taxonomy" id="29920"/>
    <lineage>
        <taxon>Eukaryota</taxon>
        <taxon>Sar</taxon>
        <taxon>Stramenopiles</taxon>
        <taxon>Oomycota</taxon>
        <taxon>Peronosporomycetes</taxon>
        <taxon>Peronosporales</taxon>
        <taxon>Peronosporaceae</taxon>
        <taxon>Phytophthora</taxon>
    </lineage>
</organism>
<protein>
    <submittedName>
        <fullName evidence="2">Uncharacterized protein</fullName>
    </submittedName>
</protein>
<dbReference type="VEuPathDB" id="FungiDB:PC110_g6988"/>
<gene>
    <name evidence="2" type="ORF">JG687_00000634</name>
</gene>